<gene>
    <name evidence="5" type="ORF">CLV82_1946</name>
</gene>
<comment type="cofactor">
    <cofactor evidence="1 4">
        <name>a divalent metal cation</name>
        <dbReference type="ChEBI" id="CHEBI:60240"/>
    </cofactor>
</comment>
<dbReference type="AlphaFoldDB" id="A0A4R6TRY1"/>
<evidence type="ECO:0000313" key="6">
    <source>
        <dbReference type="Proteomes" id="UP000295468"/>
    </source>
</evidence>
<name>A0A4R6TRY1_9FLAO</name>
<dbReference type="InterPro" id="IPR029001">
    <property type="entry name" value="ITPase-like_fam"/>
</dbReference>
<dbReference type="PIRSF" id="PIRSF006305">
    <property type="entry name" value="Maf"/>
    <property type="match status" value="1"/>
</dbReference>
<comment type="catalytic activity">
    <reaction evidence="4">
        <text>UTP + H2O = UMP + diphosphate + H(+)</text>
        <dbReference type="Rhea" id="RHEA:29395"/>
        <dbReference type="ChEBI" id="CHEBI:15377"/>
        <dbReference type="ChEBI" id="CHEBI:15378"/>
        <dbReference type="ChEBI" id="CHEBI:33019"/>
        <dbReference type="ChEBI" id="CHEBI:46398"/>
        <dbReference type="ChEBI" id="CHEBI:57865"/>
        <dbReference type="EC" id="3.6.1.9"/>
    </reaction>
</comment>
<dbReference type="InterPro" id="IPR003697">
    <property type="entry name" value="Maf-like"/>
</dbReference>
<dbReference type="EMBL" id="SNYI01000002">
    <property type="protein sequence ID" value="TDQ31240.1"/>
    <property type="molecule type" value="Genomic_DNA"/>
</dbReference>
<evidence type="ECO:0000256" key="1">
    <source>
        <dbReference type="ARBA" id="ARBA00001968"/>
    </source>
</evidence>
<comment type="function">
    <text evidence="4">Nucleoside triphosphate pyrophosphatase that hydrolyzes dTTP and UTP. May have a dual role in cell division arrest and in preventing the incorporation of modified nucleotides into cellular nucleic acids.</text>
</comment>
<dbReference type="GO" id="GO:0005737">
    <property type="term" value="C:cytoplasm"/>
    <property type="evidence" value="ECO:0007669"/>
    <property type="project" value="UniProtKB-SubCell"/>
</dbReference>
<dbReference type="PANTHER" id="PTHR43213:SF5">
    <property type="entry name" value="BIFUNCTIONAL DTTP_UTP PYROPHOSPHATASE_METHYLTRANSFERASE PROTEIN-RELATED"/>
    <property type="match status" value="1"/>
</dbReference>
<comment type="subcellular location">
    <subcellularLocation>
        <location evidence="4">Cytoplasm</location>
    </subcellularLocation>
</comment>
<comment type="similarity">
    <text evidence="4">Belongs to the Maf family. YhdE subfamily.</text>
</comment>
<proteinExistence type="inferred from homology"/>
<keyword evidence="2 4" id="KW-0378">Hydrolase</keyword>
<keyword evidence="6" id="KW-1185">Reference proteome</keyword>
<dbReference type="Pfam" id="PF02545">
    <property type="entry name" value="Maf"/>
    <property type="match status" value="1"/>
</dbReference>
<keyword evidence="4" id="KW-0963">Cytoplasm</keyword>
<dbReference type="PANTHER" id="PTHR43213">
    <property type="entry name" value="BIFUNCTIONAL DTTP/UTP PYROPHOSPHATASE/METHYLTRANSFERASE PROTEIN-RELATED"/>
    <property type="match status" value="1"/>
</dbReference>
<dbReference type="SUPFAM" id="SSF52972">
    <property type="entry name" value="ITPase-like"/>
    <property type="match status" value="1"/>
</dbReference>
<dbReference type="GO" id="GO:0036218">
    <property type="term" value="F:dTTP diphosphatase activity"/>
    <property type="evidence" value="ECO:0007669"/>
    <property type="project" value="RHEA"/>
</dbReference>
<dbReference type="GO" id="GO:0009117">
    <property type="term" value="P:nucleotide metabolic process"/>
    <property type="evidence" value="ECO:0007669"/>
    <property type="project" value="UniProtKB-KW"/>
</dbReference>
<protein>
    <recommendedName>
        <fullName evidence="4">dTTP/UTP pyrophosphatase</fullName>
        <shortName evidence="4">dTTPase/UTPase</shortName>
        <ecNumber evidence="4">3.6.1.9</ecNumber>
    </recommendedName>
    <alternativeName>
        <fullName evidence="4">Nucleoside triphosphate pyrophosphatase</fullName>
    </alternativeName>
    <alternativeName>
        <fullName evidence="4">Nucleotide pyrophosphatase</fullName>
        <shortName evidence="4">Nucleotide PPase</shortName>
    </alternativeName>
</protein>
<reference evidence="5 6" key="1">
    <citation type="submission" date="2019-03" db="EMBL/GenBank/DDBJ databases">
        <title>Genomic Encyclopedia of Archaeal and Bacterial Type Strains, Phase II (KMG-II): from individual species to whole genera.</title>
        <authorList>
            <person name="Goeker M."/>
        </authorList>
    </citation>
    <scope>NUCLEOTIDE SEQUENCE [LARGE SCALE GENOMIC DNA]</scope>
    <source>
        <strain evidence="5 6">DSM 18435</strain>
    </source>
</reference>
<dbReference type="RefSeq" id="WP_317128282.1">
    <property type="nucleotide sequence ID" value="NZ_SNYI01000002.1"/>
</dbReference>
<dbReference type="CDD" id="cd00555">
    <property type="entry name" value="Maf"/>
    <property type="match status" value="1"/>
</dbReference>
<feature type="active site" description="Proton acceptor" evidence="4">
    <location>
        <position position="78"/>
    </location>
</feature>
<evidence type="ECO:0000256" key="3">
    <source>
        <dbReference type="ARBA" id="ARBA00023080"/>
    </source>
</evidence>
<dbReference type="HAMAP" id="MF_00528">
    <property type="entry name" value="Maf"/>
    <property type="match status" value="1"/>
</dbReference>
<dbReference type="NCBIfam" id="TIGR00172">
    <property type="entry name" value="maf"/>
    <property type="match status" value="1"/>
</dbReference>
<accession>A0A4R6TRY1</accession>
<feature type="site" description="Important for substrate specificity" evidence="4">
    <location>
        <position position="161"/>
    </location>
</feature>
<comment type="caution">
    <text evidence="4">Lacks conserved residue(s) required for the propagation of feature annotation.</text>
</comment>
<evidence type="ECO:0000256" key="4">
    <source>
        <dbReference type="HAMAP-Rule" id="MF_00528"/>
    </source>
</evidence>
<comment type="caution">
    <text evidence="5">The sequence shown here is derived from an EMBL/GenBank/DDBJ whole genome shotgun (WGS) entry which is preliminary data.</text>
</comment>
<organism evidence="5 6">
    <name type="scientific">Zeaxanthinibacter enoshimensis</name>
    <dbReference type="NCBI Taxonomy" id="392009"/>
    <lineage>
        <taxon>Bacteria</taxon>
        <taxon>Pseudomonadati</taxon>
        <taxon>Bacteroidota</taxon>
        <taxon>Flavobacteriia</taxon>
        <taxon>Flavobacteriales</taxon>
        <taxon>Flavobacteriaceae</taxon>
        <taxon>Zeaxanthinibacter</taxon>
    </lineage>
</organism>
<evidence type="ECO:0000313" key="5">
    <source>
        <dbReference type="EMBL" id="TDQ31240.1"/>
    </source>
</evidence>
<dbReference type="GO" id="GO:0036221">
    <property type="term" value="F:UTP diphosphatase activity"/>
    <property type="evidence" value="ECO:0007669"/>
    <property type="project" value="RHEA"/>
</dbReference>
<keyword evidence="3 4" id="KW-0546">Nucleotide metabolism</keyword>
<feature type="site" description="Important for substrate specificity" evidence="4">
    <location>
        <position position="79"/>
    </location>
</feature>
<dbReference type="Gene3D" id="3.90.950.10">
    <property type="match status" value="1"/>
</dbReference>
<dbReference type="Proteomes" id="UP000295468">
    <property type="component" value="Unassembled WGS sequence"/>
</dbReference>
<comment type="catalytic activity">
    <reaction evidence="4">
        <text>dTTP + H2O = dTMP + diphosphate + H(+)</text>
        <dbReference type="Rhea" id="RHEA:28534"/>
        <dbReference type="ChEBI" id="CHEBI:15377"/>
        <dbReference type="ChEBI" id="CHEBI:15378"/>
        <dbReference type="ChEBI" id="CHEBI:33019"/>
        <dbReference type="ChEBI" id="CHEBI:37568"/>
        <dbReference type="ChEBI" id="CHEBI:63528"/>
        <dbReference type="EC" id="3.6.1.9"/>
    </reaction>
</comment>
<evidence type="ECO:0000256" key="2">
    <source>
        <dbReference type="ARBA" id="ARBA00022801"/>
    </source>
</evidence>
<dbReference type="EC" id="3.6.1.9" evidence="4"/>
<sequence length="196" mass="21979">MMLQALLQDHKVILSSASPRRQQFFKELGIPCELRLKPVEEIAPEHLTGAGIAEYLAELKAEAQAPGLSDKELLVTADTIVWHRERMLPKPGDREEAIRMLQALSGEWHEVITAVCVSSVKDRMIGHRTTGVRFREISSAEIEYYVDEYQPYDKAGGYGIQEWIGLVAIEEIRGSYTNVVGLPTTLVCDMLIHMAS</sequence>
<feature type="site" description="Important for substrate specificity" evidence="4">
    <location>
        <position position="20"/>
    </location>
</feature>